<proteinExistence type="predicted"/>
<dbReference type="SUPFAM" id="SSF46785">
    <property type="entry name" value="Winged helix' DNA-binding domain"/>
    <property type="match status" value="1"/>
</dbReference>
<reference evidence="1 2" key="1">
    <citation type="submission" date="2019-03" db="EMBL/GenBank/DDBJ databases">
        <title>Genomic Encyclopedia of Type Strains, Phase IV (KMG-IV): sequencing the most valuable type-strain genomes for metagenomic binning, comparative biology and taxonomic classification.</title>
        <authorList>
            <person name="Goeker M."/>
        </authorList>
    </citation>
    <scope>NUCLEOTIDE SEQUENCE [LARGE SCALE GENOMIC DNA]</scope>
    <source>
        <strain evidence="1 2">DSM 19580</strain>
    </source>
</reference>
<dbReference type="RefSeq" id="WP_131863972.1">
    <property type="nucleotide sequence ID" value="NZ_SMCR01000001.1"/>
</dbReference>
<dbReference type="AlphaFoldDB" id="A0A4R3Z3L1"/>
<accession>A0A4R3Z3L1</accession>
<dbReference type="Proteomes" id="UP000295719">
    <property type="component" value="Unassembled WGS sequence"/>
</dbReference>
<gene>
    <name evidence="1" type="ORF">EDC52_101764</name>
</gene>
<evidence type="ECO:0000313" key="1">
    <source>
        <dbReference type="EMBL" id="TCW00414.1"/>
    </source>
</evidence>
<sequence length="100" mass="11149">MRKSKFRELAIAEIRNHPGITTIELAARVNGHPVYVGKVISVLVDDGVITFETHKRGRAFYRKYFMAGTEIQEGIVGGPVAPVNPMERFNQLQAAARARL</sequence>
<comment type="caution">
    <text evidence="1">The sequence shown here is derived from an EMBL/GenBank/DDBJ whole genome shotgun (WGS) entry which is preliminary data.</text>
</comment>
<evidence type="ECO:0000313" key="2">
    <source>
        <dbReference type="Proteomes" id="UP000295719"/>
    </source>
</evidence>
<organism evidence="1 2">
    <name type="scientific">Biostraticola tofi</name>
    <dbReference type="NCBI Taxonomy" id="466109"/>
    <lineage>
        <taxon>Bacteria</taxon>
        <taxon>Pseudomonadati</taxon>
        <taxon>Pseudomonadota</taxon>
        <taxon>Gammaproteobacteria</taxon>
        <taxon>Enterobacterales</taxon>
        <taxon>Bruguierivoracaceae</taxon>
        <taxon>Biostraticola</taxon>
    </lineage>
</organism>
<dbReference type="InterPro" id="IPR036390">
    <property type="entry name" value="WH_DNA-bd_sf"/>
</dbReference>
<evidence type="ECO:0008006" key="3">
    <source>
        <dbReference type="Google" id="ProtNLM"/>
    </source>
</evidence>
<name>A0A4R3Z3L1_9GAMM</name>
<keyword evidence="2" id="KW-1185">Reference proteome</keyword>
<dbReference type="EMBL" id="SMCR01000001">
    <property type="protein sequence ID" value="TCW00414.1"/>
    <property type="molecule type" value="Genomic_DNA"/>
</dbReference>
<protein>
    <recommendedName>
        <fullName evidence="3">Winged helix-turn-helix DNA-binding protein</fullName>
    </recommendedName>
</protein>